<sequence>MNTLWTNSQELKINPPHWDTALYFLDVFTQLEAEFNQIELVLTDMFDLSHPETLNQIDPDRAVRAIKMKASIAKAIVKWVGENKDLLDENAISPPKR</sequence>
<dbReference type="RefSeq" id="WP_193909621.1">
    <property type="nucleotide sequence ID" value="NZ_JADEXG010000046.1"/>
</dbReference>
<evidence type="ECO:0000313" key="2">
    <source>
        <dbReference type="Proteomes" id="UP000636505"/>
    </source>
</evidence>
<proteinExistence type="predicted"/>
<organism evidence="1 2">
    <name type="scientific">Vasconcelosia minhoensis LEGE 07310</name>
    <dbReference type="NCBI Taxonomy" id="915328"/>
    <lineage>
        <taxon>Bacteria</taxon>
        <taxon>Bacillati</taxon>
        <taxon>Cyanobacteriota</taxon>
        <taxon>Cyanophyceae</taxon>
        <taxon>Nodosilineales</taxon>
        <taxon>Cymatolegaceae</taxon>
        <taxon>Vasconcelosia</taxon>
        <taxon>Vasconcelosia minhoensis</taxon>
    </lineage>
</organism>
<dbReference type="Proteomes" id="UP000636505">
    <property type="component" value="Unassembled WGS sequence"/>
</dbReference>
<keyword evidence="2" id="KW-1185">Reference proteome</keyword>
<dbReference type="AlphaFoldDB" id="A0A8J7AHI9"/>
<gene>
    <name evidence="1" type="ORF">IQ241_17465</name>
</gene>
<comment type="caution">
    <text evidence="1">The sequence shown here is derived from an EMBL/GenBank/DDBJ whole genome shotgun (WGS) entry which is preliminary data.</text>
</comment>
<accession>A0A8J7AHI9</accession>
<name>A0A8J7AHI9_9CYAN</name>
<reference evidence="1" key="1">
    <citation type="submission" date="2020-10" db="EMBL/GenBank/DDBJ databases">
        <authorList>
            <person name="Castelo-Branco R."/>
            <person name="Eusebio N."/>
            <person name="Adriana R."/>
            <person name="Vieira A."/>
            <person name="Brugerolle De Fraissinette N."/>
            <person name="Rezende De Castro R."/>
            <person name="Schneider M.P."/>
            <person name="Vasconcelos V."/>
            <person name="Leao P.N."/>
        </authorList>
    </citation>
    <scope>NUCLEOTIDE SEQUENCE</scope>
    <source>
        <strain evidence="1">LEGE 07310</strain>
    </source>
</reference>
<evidence type="ECO:0000313" key="1">
    <source>
        <dbReference type="EMBL" id="MBE9079064.1"/>
    </source>
</evidence>
<protein>
    <submittedName>
        <fullName evidence="1">Uncharacterized protein</fullName>
    </submittedName>
</protein>
<dbReference type="EMBL" id="JADEXG010000046">
    <property type="protein sequence ID" value="MBE9079064.1"/>
    <property type="molecule type" value="Genomic_DNA"/>
</dbReference>